<feature type="region of interest" description="Disordered" evidence="1">
    <location>
        <begin position="272"/>
        <end position="368"/>
    </location>
</feature>
<dbReference type="EMBL" id="JAGRRH010000006">
    <property type="protein sequence ID" value="KAG7369319.1"/>
    <property type="molecule type" value="Genomic_DNA"/>
</dbReference>
<dbReference type="Proteomes" id="UP000693970">
    <property type="component" value="Unassembled WGS sequence"/>
</dbReference>
<reference evidence="2" key="1">
    <citation type="journal article" date="2021" name="Sci. Rep.">
        <title>Diploid genomic architecture of Nitzschia inconspicua, an elite biomass production diatom.</title>
        <authorList>
            <person name="Oliver A."/>
            <person name="Podell S."/>
            <person name="Pinowska A."/>
            <person name="Traller J.C."/>
            <person name="Smith S.R."/>
            <person name="McClure R."/>
            <person name="Beliaev A."/>
            <person name="Bohutskyi P."/>
            <person name="Hill E.A."/>
            <person name="Rabines A."/>
            <person name="Zheng H."/>
            <person name="Allen L.Z."/>
            <person name="Kuo A."/>
            <person name="Grigoriev I.V."/>
            <person name="Allen A.E."/>
            <person name="Hazlebeck D."/>
            <person name="Allen E.E."/>
        </authorList>
    </citation>
    <scope>NUCLEOTIDE SEQUENCE</scope>
    <source>
        <strain evidence="2">Hildebrandi</strain>
    </source>
</reference>
<accession>A0A9K3LVH5</accession>
<evidence type="ECO:0000313" key="3">
    <source>
        <dbReference type="Proteomes" id="UP000693970"/>
    </source>
</evidence>
<protein>
    <submittedName>
        <fullName evidence="2">Uncharacterized protein</fullName>
    </submittedName>
</protein>
<feature type="compositionally biased region" description="Basic and acidic residues" evidence="1">
    <location>
        <begin position="190"/>
        <end position="224"/>
    </location>
</feature>
<gene>
    <name evidence="2" type="ORF">IV203_032062</name>
</gene>
<feature type="compositionally biased region" description="Polar residues" evidence="1">
    <location>
        <begin position="354"/>
        <end position="368"/>
    </location>
</feature>
<feature type="region of interest" description="Disordered" evidence="1">
    <location>
        <begin position="485"/>
        <end position="516"/>
    </location>
</feature>
<feature type="region of interest" description="Disordered" evidence="1">
    <location>
        <begin position="441"/>
        <end position="471"/>
    </location>
</feature>
<name>A0A9K3LVH5_9STRA</name>
<feature type="region of interest" description="Disordered" evidence="1">
    <location>
        <begin position="96"/>
        <end position="250"/>
    </location>
</feature>
<comment type="caution">
    <text evidence="2">The sequence shown here is derived from an EMBL/GenBank/DDBJ whole genome shotgun (WGS) entry which is preliminary data.</text>
</comment>
<reference evidence="2" key="2">
    <citation type="submission" date="2021-04" db="EMBL/GenBank/DDBJ databases">
        <authorList>
            <person name="Podell S."/>
        </authorList>
    </citation>
    <scope>NUCLEOTIDE SEQUENCE</scope>
    <source>
        <strain evidence="2">Hildebrandi</strain>
    </source>
</reference>
<sequence length="533" mass="58120">MHAESAAAAASKHSKVIQDALNILTSPVMSSTNHDSHDRAFFSDTSFFDQAFPFSIDNNARKGELKTRTKQEPVNFFDMNSVDSFPSDVLPTASLKEVSRSKTEPDLLKYREANTATKSNRCDDETPTKQKVTRIRSTSRHQSSSKQRRSASAQRLDKTNHSSSGNTESSRRSSGSTSRNRARSSSKNPSSEREASTNRDGGRRIKSRERTTEMVDKQRPERRMLKQSAASRTSSRSRRQKSSSTGGTTSKAGVAAQLLVLQAFTEAEDTQHVRNISASRPETAVVSVPSGEKRSALARRRAERISSKGSGNEPPKPPVRSPDKSSPSMRSLKSRSDSATRHRAFNKRNLLGDASSNHTASTAPASFSSINANTDDSANAIFASEVTQQPSSVQVRRHFSHPDINHPGPVAKQVRLGNCSSRTSTPGRTVATLTGEVTKNSTNIATPSRPRPGLLTRSSTSSENGRPVDTTRIDGLLQKLRDPSSRNLLTGNKPADGTFFVGQTPESHQKKGQPGMLSRFTRIGNSTCVRLDE</sequence>
<dbReference type="AlphaFoldDB" id="A0A9K3LVH5"/>
<feature type="compositionally biased region" description="Basic and acidic residues" evidence="1">
    <location>
        <begin position="97"/>
        <end position="112"/>
    </location>
</feature>
<feature type="compositionally biased region" description="Low complexity" evidence="1">
    <location>
        <begin position="140"/>
        <end position="154"/>
    </location>
</feature>
<proteinExistence type="predicted"/>
<keyword evidence="3" id="KW-1185">Reference proteome</keyword>
<evidence type="ECO:0000256" key="1">
    <source>
        <dbReference type="SAM" id="MobiDB-lite"/>
    </source>
</evidence>
<feature type="compositionally biased region" description="Low complexity" evidence="1">
    <location>
        <begin position="162"/>
        <end position="189"/>
    </location>
</feature>
<evidence type="ECO:0000313" key="2">
    <source>
        <dbReference type="EMBL" id="KAG7369319.1"/>
    </source>
</evidence>
<organism evidence="2 3">
    <name type="scientific">Nitzschia inconspicua</name>
    <dbReference type="NCBI Taxonomy" id="303405"/>
    <lineage>
        <taxon>Eukaryota</taxon>
        <taxon>Sar</taxon>
        <taxon>Stramenopiles</taxon>
        <taxon>Ochrophyta</taxon>
        <taxon>Bacillariophyta</taxon>
        <taxon>Bacillariophyceae</taxon>
        <taxon>Bacillariophycidae</taxon>
        <taxon>Bacillariales</taxon>
        <taxon>Bacillariaceae</taxon>
        <taxon>Nitzschia</taxon>
    </lineage>
</organism>